<protein>
    <submittedName>
        <fullName evidence="1">Integral membrane protein dgcr2 idd</fullName>
    </submittedName>
</protein>
<dbReference type="Proteomes" id="UP000233556">
    <property type="component" value="Unassembled WGS sequence"/>
</dbReference>
<name>A0A2I0TXE5_LIMLA</name>
<sequence length="125" mass="13905">MLFLSLLSPQGQDSLRSLPTCYSMIQLASDQLPQVLFCQAALQPLFPKPVPLHEVVVTQMQELALGLAEPHTIGLRPMIQPVQIPLSFRIFKQINISTQLGVICKLTEGAFDPLIQVIDKDIKEN</sequence>
<proteinExistence type="predicted"/>
<accession>A0A2I0TXE5</accession>
<keyword evidence="2" id="KW-1185">Reference proteome</keyword>
<reference evidence="2" key="1">
    <citation type="submission" date="2017-11" db="EMBL/GenBank/DDBJ databases">
        <authorList>
            <person name="Lima N.C."/>
            <person name="Parody-Merino A.M."/>
            <person name="Battley P.F."/>
            <person name="Fidler A.E."/>
            <person name="Prosdocimi F."/>
        </authorList>
    </citation>
    <scope>NUCLEOTIDE SEQUENCE [LARGE SCALE GENOMIC DNA]</scope>
</reference>
<dbReference type="AlphaFoldDB" id="A0A2I0TXE5"/>
<reference evidence="2" key="2">
    <citation type="submission" date="2017-12" db="EMBL/GenBank/DDBJ databases">
        <title>Genome sequence of the Bar-tailed Godwit (Limosa lapponica baueri).</title>
        <authorList>
            <person name="Lima N.C.B."/>
            <person name="Parody-Merino A.M."/>
            <person name="Battley P.F."/>
            <person name="Fidler A.E."/>
            <person name="Prosdocimi F."/>
        </authorList>
    </citation>
    <scope>NUCLEOTIDE SEQUENCE [LARGE SCALE GENOMIC DNA]</scope>
</reference>
<gene>
    <name evidence="1" type="ORF">llap_11323</name>
</gene>
<dbReference type="EMBL" id="KZ506764">
    <property type="protein sequence ID" value="PKU38373.1"/>
    <property type="molecule type" value="Genomic_DNA"/>
</dbReference>
<organism evidence="1 2">
    <name type="scientific">Limosa lapponica baueri</name>
    <dbReference type="NCBI Taxonomy" id="1758121"/>
    <lineage>
        <taxon>Eukaryota</taxon>
        <taxon>Metazoa</taxon>
        <taxon>Chordata</taxon>
        <taxon>Craniata</taxon>
        <taxon>Vertebrata</taxon>
        <taxon>Euteleostomi</taxon>
        <taxon>Archelosauria</taxon>
        <taxon>Archosauria</taxon>
        <taxon>Dinosauria</taxon>
        <taxon>Saurischia</taxon>
        <taxon>Theropoda</taxon>
        <taxon>Coelurosauria</taxon>
        <taxon>Aves</taxon>
        <taxon>Neognathae</taxon>
        <taxon>Neoaves</taxon>
        <taxon>Charadriiformes</taxon>
        <taxon>Scolopacidae</taxon>
        <taxon>Limosa</taxon>
    </lineage>
</organism>
<evidence type="ECO:0000313" key="2">
    <source>
        <dbReference type="Proteomes" id="UP000233556"/>
    </source>
</evidence>
<evidence type="ECO:0000313" key="1">
    <source>
        <dbReference type="EMBL" id="PKU38373.1"/>
    </source>
</evidence>